<evidence type="ECO:0000259" key="5">
    <source>
        <dbReference type="PROSITE" id="PS50850"/>
    </source>
</evidence>
<evidence type="ECO:0000313" key="6">
    <source>
        <dbReference type="EMBL" id="CAB3668664.1"/>
    </source>
</evidence>
<dbReference type="InterPro" id="IPR011701">
    <property type="entry name" value="MFS"/>
</dbReference>
<dbReference type="PANTHER" id="PTHR23531">
    <property type="entry name" value="QUINOLENE RESISTANCE PROTEIN NORA"/>
    <property type="match status" value="1"/>
</dbReference>
<feature type="transmembrane region" description="Helical" evidence="4">
    <location>
        <begin position="56"/>
        <end position="76"/>
    </location>
</feature>
<keyword evidence="2 4" id="KW-1133">Transmembrane helix</keyword>
<feature type="transmembrane region" description="Helical" evidence="4">
    <location>
        <begin position="359"/>
        <end position="380"/>
    </location>
</feature>
<organism evidence="6 7">
    <name type="scientific">Achromobacter insuavis</name>
    <dbReference type="NCBI Taxonomy" id="1287735"/>
    <lineage>
        <taxon>Bacteria</taxon>
        <taxon>Pseudomonadati</taxon>
        <taxon>Pseudomonadota</taxon>
        <taxon>Betaproteobacteria</taxon>
        <taxon>Burkholderiales</taxon>
        <taxon>Alcaligenaceae</taxon>
        <taxon>Achromobacter</taxon>
    </lineage>
</organism>
<feature type="transmembrane region" description="Helical" evidence="4">
    <location>
        <begin position="268"/>
        <end position="287"/>
    </location>
</feature>
<dbReference type="GO" id="GO:0022857">
    <property type="term" value="F:transmembrane transporter activity"/>
    <property type="evidence" value="ECO:0007669"/>
    <property type="project" value="InterPro"/>
</dbReference>
<feature type="transmembrane region" description="Helical" evidence="4">
    <location>
        <begin position="294"/>
        <end position="312"/>
    </location>
</feature>
<dbReference type="GeneID" id="92899525"/>
<dbReference type="Gene3D" id="1.20.1250.20">
    <property type="entry name" value="MFS general substrate transporter like domains"/>
    <property type="match status" value="1"/>
</dbReference>
<name>A0A6J5AGC8_9BURK</name>
<dbReference type="Proteomes" id="UP000507979">
    <property type="component" value="Unassembled WGS sequence"/>
</dbReference>
<feature type="transmembrane region" description="Helical" evidence="4">
    <location>
        <begin position="386"/>
        <end position="408"/>
    </location>
</feature>
<keyword evidence="1 4" id="KW-0812">Transmembrane</keyword>
<dbReference type="InterPro" id="IPR052714">
    <property type="entry name" value="MFS_Exporter"/>
</dbReference>
<dbReference type="SUPFAM" id="SSF103473">
    <property type="entry name" value="MFS general substrate transporter"/>
    <property type="match status" value="1"/>
</dbReference>
<feature type="transmembrane region" description="Helical" evidence="4">
    <location>
        <begin position="29"/>
        <end position="50"/>
    </location>
</feature>
<reference evidence="6 7" key="1">
    <citation type="submission" date="2020-04" db="EMBL/GenBank/DDBJ databases">
        <authorList>
            <person name="De Canck E."/>
        </authorList>
    </citation>
    <scope>NUCLEOTIDE SEQUENCE [LARGE SCALE GENOMIC DNA]</scope>
    <source>
        <strain evidence="6 7">LMG 26845</strain>
    </source>
</reference>
<dbReference type="InterPro" id="IPR020846">
    <property type="entry name" value="MFS_dom"/>
</dbReference>
<proteinExistence type="predicted"/>
<dbReference type="PANTHER" id="PTHR23531:SF1">
    <property type="entry name" value="QUINOLENE RESISTANCE PROTEIN NORA"/>
    <property type="match status" value="1"/>
</dbReference>
<feature type="transmembrane region" description="Helical" evidence="4">
    <location>
        <begin position="117"/>
        <end position="142"/>
    </location>
</feature>
<dbReference type="AlphaFoldDB" id="A0A6J5AGC8"/>
<evidence type="ECO:0000256" key="4">
    <source>
        <dbReference type="SAM" id="Phobius"/>
    </source>
</evidence>
<dbReference type="InterPro" id="IPR036259">
    <property type="entry name" value="MFS_trans_sf"/>
</dbReference>
<accession>A0A6J5AGC8</accession>
<gene>
    <name evidence="6" type="primary">yfcJ_1</name>
    <name evidence="6" type="ORF">LMG26845_03658</name>
</gene>
<keyword evidence="3 4" id="KW-0472">Membrane</keyword>
<evidence type="ECO:0000256" key="3">
    <source>
        <dbReference type="ARBA" id="ARBA00023136"/>
    </source>
</evidence>
<feature type="transmembrane region" description="Helical" evidence="4">
    <location>
        <begin position="318"/>
        <end position="338"/>
    </location>
</feature>
<protein>
    <submittedName>
        <fullName evidence="6">Putative MFS-type transporter YfcJ</fullName>
    </submittedName>
</protein>
<dbReference type="Pfam" id="PF07690">
    <property type="entry name" value="MFS_1"/>
    <property type="match status" value="1"/>
</dbReference>
<feature type="transmembrane region" description="Helical" evidence="4">
    <location>
        <begin position="182"/>
        <end position="203"/>
    </location>
</feature>
<feature type="domain" description="Major facilitator superfamily (MFS) profile" evidence="5">
    <location>
        <begin position="24"/>
        <end position="414"/>
    </location>
</feature>
<evidence type="ECO:0000256" key="2">
    <source>
        <dbReference type="ARBA" id="ARBA00022989"/>
    </source>
</evidence>
<evidence type="ECO:0000256" key="1">
    <source>
        <dbReference type="ARBA" id="ARBA00022692"/>
    </source>
</evidence>
<dbReference type="EMBL" id="CADIJR010000037">
    <property type="protein sequence ID" value="CAB3668664.1"/>
    <property type="molecule type" value="Genomic_DNA"/>
</dbReference>
<feature type="transmembrane region" description="Helical" evidence="4">
    <location>
        <begin position="154"/>
        <end position="176"/>
    </location>
</feature>
<keyword evidence="7" id="KW-1185">Reference proteome</keyword>
<evidence type="ECO:0000313" key="7">
    <source>
        <dbReference type="Proteomes" id="UP000507979"/>
    </source>
</evidence>
<feature type="transmembrane region" description="Helical" evidence="4">
    <location>
        <begin position="237"/>
        <end position="256"/>
    </location>
</feature>
<dbReference type="PROSITE" id="PS50850">
    <property type="entry name" value="MFS"/>
    <property type="match status" value="1"/>
</dbReference>
<sequence>MPPLRPIPPFIAPRDAASLLADRVPARLLIPYLLSALALAIAYGASFLLADALPAAGFEAAEAGTVISIGTLATLAGSTFAGRIAQRIGILPVIAAAALIMALALGCFALAASAGIAVAYAGGVLLGLGWALFYMLAPIQLIHCLKPAARLEALTLLSGSQMLGLGLAAPLGHFLAARFGGAPFAFGAYAAVCVAAAALAWGLRGPLARLPQLPMNAVALSLPAVGRVLRSRAWMPVLMMGLSACTFAGLSTFQSLYARPLRLTPDTFFLTFTITTVALRFSVASLIGKLPFRPLALCLFGVTLAGIALLAVNPGSVWLYVGATVLFATGYGLTYSTLNAMVVNIAGESDLSMPVASQVFTLGYFAGAFGFPYVAGRLIAAHGIDVVLGAMMVLVAVNTAIAGGITLARTPASSRAPKDDS</sequence>
<dbReference type="RefSeq" id="WP_054430696.1">
    <property type="nucleotide sequence ID" value="NZ_CADIJR010000037.1"/>
</dbReference>
<feature type="transmembrane region" description="Helical" evidence="4">
    <location>
        <begin position="88"/>
        <end position="111"/>
    </location>
</feature>